<accession>A0ABC8LKD4</accession>
<dbReference type="Proteomes" id="UP001642260">
    <property type="component" value="Unassembled WGS sequence"/>
</dbReference>
<evidence type="ECO:0000313" key="2">
    <source>
        <dbReference type="Proteomes" id="UP001642260"/>
    </source>
</evidence>
<dbReference type="EMBL" id="CAKOAT010597376">
    <property type="protein sequence ID" value="CAH8384015.1"/>
    <property type="molecule type" value="Genomic_DNA"/>
</dbReference>
<evidence type="ECO:0000313" key="1">
    <source>
        <dbReference type="EMBL" id="CAH8384015.1"/>
    </source>
</evidence>
<reference evidence="1 2" key="1">
    <citation type="submission" date="2022-03" db="EMBL/GenBank/DDBJ databases">
        <authorList>
            <person name="Macdonald S."/>
            <person name="Ahmed S."/>
            <person name="Newling K."/>
        </authorList>
    </citation>
    <scope>NUCLEOTIDE SEQUENCE [LARGE SCALE GENOMIC DNA]</scope>
</reference>
<proteinExistence type="predicted"/>
<keyword evidence="2" id="KW-1185">Reference proteome</keyword>
<name>A0ABC8LKD4_ERUVS</name>
<gene>
    <name evidence="1" type="ORF">ERUC_LOCUS36498</name>
</gene>
<protein>
    <submittedName>
        <fullName evidence="1">Uncharacterized protein</fullName>
    </submittedName>
</protein>
<sequence>MAMRSVGSSVANSRIGRYMKRVWVEEVAQKPGQTFLVLAGSILVAGYKQAEEVREIVKEFRKERAEFERLDKLVSERLEAYVAKKDEFVSFFLSPSLSL</sequence>
<organism evidence="1 2">
    <name type="scientific">Eruca vesicaria subsp. sativa</name>
    <name type="common">Garden rocket</name>
    <name type="synonym">Eruca sativa</name>
    <dbReference type="NCBI Taxonomy" id="29727"/>
    <lineage>
        <taxon>Eukaryota</taxon>
        <taxon>Viridiplantae</taxon>
        <taxon>Streptophyta</taxon>
        <taxon>Embryophyta</taxon>
        <taxon>Tracheophyta</taxon>
        <taxon>Spermatophyta</taxon>
        <taxon>Magnoliopsida</taxon>
        <taxon>eudicotyledons</taxon>
        <taxon>Gunneridae</taxon>
        <taxon>Pentapetalae</taxon>
        <taxon>rosids</taxon>
        <taxon>malvids</taxon>
        <taxon>Brassicales</taxon>
        <taxon>Brassicaceae</taxon>
        <taxon>Brassiceae</taxon>
        <taxon>Eruca</taxon>
    </lineage>
</organism>
<comment type="caution">
    <text evidence="1">The sequence shown here is derived from an EMBL/GenBank/DDBJ whole genome shotgun (WGS) entry which is preliminary data.</text>
</comment>
<dbReference type="AlphaFoldDB" id="A0ABC8LKD4"/>